<sequence>MRDRNRGRASSFRSAAQPHHDSTVELPAGPELLDGWMTQFGKMGDRVPFRERPRFETEFDVSVLRGRLTLEQTVRAIFGRPPRPGHCARHLDVCKLVAATYRCLDTGNRRNPRHASILASCTEEDIEAHRAWWEDPRRVTLQNLAESEVIGNAV</sequence>
<reference evidence="2 3" key="1">
    <citation type="submission" date="2017-10" db="EMBL/GenBank/DDBJ databases">
        <authorList>
            <person name="Bjanes L."/>
            <person name="Combs L."/>
            <person name="Graham A."/>
            <person name="Davis J.P."/>
            <person name="Huynh A."/>
            <person name="Julian D."/>
            <person name="Warner M.H."/>
            <person name="Garlena R.A."/>
            <person name="Russell D.A."/>
            <person name="Pope W.H."/>
            <person name="Jacobs-Sera D."/>
            <person name="Hendrix R.W."/>
            <person name="Hatfull G.F."/>
        </authorList>
    </citation>
    <scope>NUCLEOTIDE SEQUENCE [LARGE SCALE GENOMIC DNA]</scope>
</reference>
<protein>
    <submittedName>
        <fullName evidence="2">Uncharacterized protein</fullName>
    </submittedName>
</protein>
<dbReference type="EMBL" id="MG099941">
    <property type="protein sequence ID" value="ATW60736.1"/>
    <property type="molecule type" value="Genomic_DNA"/>
</dbReference>
<gene>
    <name evidence="2" type="ORF">SEA_BJANES7_40</name>
</gene>
<dbReference type="Proteomes" id="UP000241574">
    <property type="component" value="Segment"/>
</dbReference>
<evidence type="ECO:0000313" key="3">
    <source>
        <dbReference type="Proteomes" id="UP000241574"/>
    </source>
</evidence>
<organism evidence="2 3">
    <name type="scientific">Gordonia phage Bjanes7</name>
    <dbReference type="NCBI Taxonomy" id="2047832"/>
    <lineage>
        <taxon>Viruses</taxon>
        <taxon>Duplodnaviria</taxon>
        <taxon>Heunggongvirae</taxon>
        <taxon>Uroviricota</taxon>
        <taxon>Caudoviricetes</taxon>
        <taxon>Attisvirus</taxon>
        <taxon>Attisvirus bjanes7</taxon>
    </lineage>
</organism>
<keyword evidence="3" id="KW-1185">Reference proteome</keyword>
<evidence type="ECO:0000256" key="1">
    <source>
        <dbReference type="SAM" id="MobiDB-lite"/>
    </source>
</evidence>
<proteinExistence type="predicted"/>
<name>A0A2H4PET7_9CAUD</name>
<accession>A0A2H4PET7</accession>
<evidence type="ECO:0000313" key="2">
    <source>
        <dbReference type="EMBL" id="ATW60736.1"/>
    </source>
</evidence>
<feature type="region of interest" description="Disordered" evidence="1">
    <location>
        <begin position="1"/>
        <end position="28"/>
    </location>
</feature>